<dbReference type="PANTHER" id="PTHR46494">
    <property type="entry name" value="CORA FAMILY METAL ION TRANSPORTER (EUROFUNG)"/>
    <property type="match status" value="1"/>
</dbReference>
<evidence type="ECO:0000256" key="6">
    <source>
        <dbReference type="SAM" id="Phobius"/>
    </source>
</evidence>
<dbReference type="AlphaFoldDB" id="A0AAD6V3F8"/>
<comment type="caution">
    <text evidence="7">The sequence shown here is derived from an EMBL/GenBank/DDBJ whole genome shotgun (WGS) entry which is preliminary data.</text>
</comment>
<feature type="transmembrane region" description="Helical" evidence="6">
    <location>
        <begin position="439"/>
        <end position="459"/>
    </location>
</feature>
<evidence type="ECO:0000256" key="4">
    <source>
        <dbReference type="ARBA" id="ARBA00023136"/>
    </source>
</evidence>
<evidence type="ECO:0000313" key="7">
    <source>
        <dbReference type="EMBL" id="KAJ7198821.1"/>
    </source>
</evidence>
<dbReference type="GO" id="GO:0000287">
    <property type="term" value="F:magnesium ion binding"/>
    <property type="evidence" value="ECO:0007669"/>
    <property type="project" value="TreeGrafter"/>
</dbReference>
<keyword evidence="8" id="KW-1185">Reference proteome</keyword>
<sequence length="566" mass="63672">MPPRIPQPRHRHGCPSGPWPFLDLDIEINPEHLVASRQSLSVPVQGPDWSRYPQLLFANWTPVQQRKSGITKIVDRTPGDPCTVHYVNIRANGDFTPAASYTVTEDNKEAYWVKLQEEVPDDIRLRALFLDNLTGPVLQMLGTRYNIEPFFFTSSLNWIPARYQESVGEGDHITITLTFIRSVKNPATAPSSLTSDGVPTVLPLQSAKQVIDTQAPLCLNTSNRILLPDIIALHMVRSPKLSTIISYHPPHTHRTTAASTLQTRLLAAGQSVYWNKIFTSTIGSDPTLVLLALLWYPLYAFDESLEALYTHICWLELQVMGATDMILTQQFHVVRAHLLHYASLLEDFRKSVAFVAETPNPLLAHLGTDDGVSVMELMRRESANLQNEIARLEQNRSMQDSRLKNVMELAFSSGALEDSRRMQKLTENAVRDSAAMKQISYLTMFFLPASFAAAVFGMNVREITTGTGETLVHYVAFAVPLTAVTIWIIMAFQHKKDTNNLITDEEQSFWHKISWPLGSLRKGLRYAGVVRAAPKTMSELNAGFASQQASRRYATLFIQVYCISYR</sequence>
<feature type="coiled-coil region" evidence="5">
    <location>
        <begin position="375"/>
        <end position="402"/>
    </location>
</feature>
<evidence type="ECO:0000256" key="1">
    <source>
        <dbReference type="ARBA" id="ARBA00004651"/>
    </source>
</evidence>
<dbReference type="GO" id="GO:0015095">
    <property type="term" value="F:magnesium ion transmembrane transporter activity"/>
    <property type="evidence" value="ECO:0007669"/>
    <property type="project" value="TreeGrafter"/>
</dbReference>
<protein>
    <submittedName>
        <fullName evidence="7">Uncharacterized protein</fullName>
    </submittedName>
</protein>
<organism evidence="7 8">
    <name type="scientific">Mycena pura</name>
    <dbReference type="NCBI Taxonomy" id="153505"/>
    <lineage>
        <taxon>Eukaryota</taxon>
        <taxon>Fungi</taxon>
        <taxon>Dikarya</taxon>
        <taxon>Basidiomycota</taxon>
        <taxon>Agaricomycotina</taxon>
        <taxon>Agaricomycetes</taxon>
        <taxon>Agaricomycetidae</taxon>
        <taxon>Agaricales</taxon>
        <taxon>Marasmiineae</taxon>
        <taxon>Mycenaceae</taxon>
        <taxon>Mycena</taxon>
    </lineage>
</organism>
<evidence type="ECO:0000313" key="8">
    <source>
        <dbReference type="Proteomes" id="UP001219525"/>
    </source>
</evidence>
<dbReference type="InterPro" id="IPR002523">
    <property type="entry name" value="MgTranspt_CorA/ZnTranspt_ZntB"/>
</dbReference>
<keyword evidence="2 6" id="KW-0812">Transmembrane</keyword>
<dbReference type="SUPFAM" id="SSF144083">
    <property type="entry name" value="Magnesium transport protein CorA, transmembrane region"/>
    <property type="match status" value="1"/>
</dbReference>
<proteinExistence type="predicted"/>
<name>A0AAD6V3F8_9AGAR</name>
<keyword evidence="3 6" id="KW-1133">Transmembrane helix</keyword>
<accession>A0AAD6V3F8</accession>
<keyword evidence="5" id="KW-0175">Coiled coil</keyword>
<evidence type="ECO:0000256" key="3">
    <source>
        <dbReference type="ARBA" id="ARBA00022989"/>
    </source>
</evidence>
<feature type="transmembrane region" description="Helical" evidence="6">
    <location>
        <begin position="471"/>
        <end position="492"/>
    </location>
</feature>
<keyword evidence="4 6" id="KW-0472">Membrane</keyword>
<dbReference type="InterPro" id="IPR045863">
    <property type="entry name" value="CorA_TM1_TM2"/>
</dbReference>
<dbReference type="Proteomes" id="UP001219525">
    <property type="component" value="Unassembled WGS sequence"/>
</dbReference>
<gene>
    <name evidence="7" type="ORF">GGX14DRAFT_468969</name>
</gene>
<evidence type="ECO:0000256" key="5">
    <source>
        <dbReference type="SAM" id="Coils"/>
    </source>
</evidence>
<comment type="subcellular location">
    <subcellularLocation>
        <location evidence="1">Cell membrane</location>
        <topology evidence="1">Multi-pass membrane protein</topology>
    </subcellularLocation>
</comment>
<reference evidence="7" key="1">
    <citation type="submission" date="2023-03" db="EMBL/GenBank/DDBJ databases">
        <title>Massive genome expansion in bonnet fungi (Mycena s.s.) driven by repeated elements and novel gene families across ecological guilds.</title>
        <authorList>
            <consortium name="Lawrence Berkeley National Laboratory"/>
            <person name="Harder C.B."/>
            <person name="Miyauchi S."/>
            <person name="Viragh M."/>
            <person name="Kuo A."/>
            <person name="Thoen E."/>
            <person name="Andreopoulos B."/>
            <person name="Lu D."/>
            <person name="Skrede I."/>
            <person name="Drula E."/>
            <person name="Henrissat B."/>
            <person name="Morin E."/>
            <person name="Kohler A."/>
            <person name="Barry K."/>
            <person name="LaButti K."/>
            <person name="Morin E."/>
            <person name="Salamov A."/>
            <person name="Lipzen A."/>
            <person name="Mereny Z."/>
            <person name="Hegedus B."/>
            <person name="Baldrian P."/>
            <person name="Stursova M."/>
            <person name="Weitz H."/>
            <person name="Taylor A."/>
            <person name="Grigoriev I.V."/>
            <person name="Nagy L.G."/>
            <person name="Martin F."/>
            <person name="Kauserud H."/>
        </authorList>
    </citation>
    <scope>NUCLEOTIDE SEQUENCE</scope>
    <source>
        <strain evidence="7">9144</strain>
    </source>
</reference>
<dbReference type="GO" id="GO:0015087">
    <property type="term" value="F:cobalt ion transmembrane transporter activity"/>
    <property type="evidence" value="ECO:0007669"/>
    <property type="project" value="TreeGrafter"/>
</dbReference>
<dbReference type="Pfam" id="PF01544">
    <property type="entry name" value="CorA"/>
    <property type="match status" value="1"/>
</dbReference>
<dbReference type="GO" id="GO:0005886">
    <property type="term" value="C:plasma membrane"/>
    <property type="evidence" value="ECO:0007669"/>
    <property type="project" value="UniProtKB-SubCell"/>
</dbReference>
<dbReference type="PANTHER" id="PTHR46494:SF1">
    <property type="entry name" value="CORA FAMILY METAL ION TRANSPORTER (EUROFUNG)"/>
    <property type="match status" value="1"/>
</dbReference>
<dbReference type="Gene3D" id="1.20.58.340">
    <property type="entry name" value="Magnesium transport protein CorA, transmembrane region"/>
    <property type="match status" value="1"/>
</dbReference>
<dbReference type="EMBL" id="JARJCW010000071">
    <property type="protein sequence ID" value="KAJ7198821.1"/>
    <property type="molecule type" value="Genomic_DNA"/>
</dbReference>
<dbReference type="GO" id="GO:0050897">
    <property type="term" value="F:cobalt ion binding"/>
    <property type="evidence" value="ECO:0007669"/>
    <property type="project" value="TreeGrafter"/>
</dbReference>
<evidence type="ECO:0000256" key="2">
    <source>
        <dbReference type="ARBA" id="ARBA00022692"/>
    </source>
</evidence>